<name>A0ACC3C0P8_PYRYE</name>
<comment type="caution">
    <text evidence="1">The sequence shown here is derived from an EMBL/GenBank/DDBJ whole genome shotgun (WGS) entry which is preliminary data.</text>
</comment>
<dbReference type="EMBL" id="CM020619">
    <property type="protein sequence ID" value="KAK1863529.1"/>
    <property type="molecule type" value="Genomic_DNA"/>
</dbReference>
<gene>
    <name evidence="1" type="ORF">I4F81_006084</name>
</gene>
<evidence type="ECO:0000313" key="2">
    <source>
        <dbReference type="Proteomes" id="UP000798662"/>
    </source>
</evidence>
<accession>A0ACC3C0P8</accession>
<protein>
    <submittedName>
        <fullName evidence="1">Uncharacterized protein</fullName>
    </submittedName>
</protein>
<sequence length="238" mass="26666">MGKIKTALQKRFQMKDLGEAKVMLGMEIYRDKELGNLKLCQGKYATQVVEKYGMAECHRTATPMEVGLQLVKADKCDDAAPYREAVGSLKYLMVGTRPDLAFAVGKLSRFVTSHAKEHWAAVKRVLRYVKGSVDKGLVFSKSSSMTLKGYCDADWAGDHATRRSNDWRMAEGTLLLDKTLIAKMTKTRGRNVDKNGPSTDTWLTRGRIRSKALGSSQCCLFWRFQATRIFKIGCHVGV</sequence>
<proteinExistence type="predicted"/>
<organism evidence="1 2">
    <name type="scientific">Pyropia yezoensis</name>
    <name type="common">Susabi-nori</name>
    <name type="synonym">Porphyra yezoensis</name>
    <dbReference type="NCBI Taxonomy" id="2788"/>
    <lineage>
        <taxon>Eukaryota</taxon>
        <taxon>Rhodophyta</taxon>
        <taxon>Bangiophyceae</taxon>
        <taxon>Bangiales</taxon>
        <taxon>Bangiaceae</taxon>
        <taxon>Pyropia</taxon>
    </lineage>
</organism>
<dbReference type="Proteomes" id="UP000798662">
    <property type="component" value="Chromosome 2"/>
</dbReference>
<reference evidence="1" key="1">
    <citation type="submission" date="2019-11" db="EMBL/GenBank/DDBJ databases">
        <title>Nori genome reveals adaptations in red seaweeds to the harsh intertidal environment.</title>
        <authorList>
            <person name="Wang D."/>
            <person name="Mao Y."/>
        </authorList>
    </citation>
    <scope>NUCLEOTIDE SEQUENCE</scope>
    <source>
        <tissue evidence="1">Gametophyte</tissue>
    </source>
</reference>
<evidence type="ECO:0000313" key="1">
    <source>
        <dbReference type="EMBL" id="KAK1863529.1"/>
    </source>
</evidence>
<keyword evidence="2" id="KW-1185">Reference proteome</keyword>